<organism evidence="3 4">
    <name type="scientific">Thauera sedimentorum</name>
    <dbReference type="NCBI Taxonomy" id="2767595"/>
    <lineage>
        <taxon>Bacteria</taxon>
        <taxon>Pseudomonadati</taxon>
        <taxon>Pseudomonadota</taxon>
        <taxon>Betaproteobacteria</taxon>
        <taxon>Rhodocyclales</taxon>
        <taxon>Zoogloeaceae</taxon>
        <taxon>Thauera</taxon>
    </lineage>
</organism>
<reference evidence="4" key="1">
    <citation type="submission" date="2023-07" db="EMBL/GenBank/DDBJ databases">
        <title>Thauera sp. CAU 1555 isolated from sand of Yaerae Beach.</title>
        <authorList>
            <person name="Kim W."/>
        </authorList>
    </citation>
    <scope>NUCLEOTIDE SEQUENCE [LARGE SCALE GENOMIC DNA]</scope>
    <source>
        <strain evidence="4">CAU 1555</strain>
    </source>
</reference>
<keyword evidence="4" id="KW-1185">Reference proteome</keyword>
<accession>A0ABR9BBG9</accession>
<dbReference type="Proteomes" id="UP000603602">
    <property type="component" value="Unassembled WGS sequence"/>
</dbReference>
<dbReference type="InterPro" id="IPR009506">
    <property type="entry name" value="YjiS-like"/>
</dbReference>
<feature type="compositionally biased region" description="Basic and acidic residues" evidence="1">
    <location>
        <begin position="83"/>
        <end position="95"/>
    </location>
</feature>
<dbReference type="EMBL" id="JACYTO010000002">
    <property type="protein sequence ID" value="MBD8503684.1"/>
    <property type="molecule type" value="Genomic_DNA"/>
</dbReference>
<sequence length="107" mass="11973">MKSIQPPVAYPAGLEAAERATAHIAAARAHFARAAAHIGQAARQMMAERRRERARRRQIHLLARLDERTLKDIGLHRAEIGSLADEMHGSSERTRRQAGSHYVSPLY</sequence>
<evidence type="ECO:0000256" key="1">
    <source>
        <dbReference type="SAM" id="MobiDB-lite"/>
    </source>
</evidence>
<comment type="caution">
    <text evidence="3">The sequence shown here is derived from an EMBL/GenBank/DDBJ whole genome shotgun (WGS) entry which is preliminary data.</text>
</comment>
<dbReference type="Pfam" id="PF06568">
    <property type="entry name" value="YjiS-like"/>
    <property type="match status" value="1"/>
</dbReference>
<evidence type="ECO:0000313" key="4">
    <source>
        <dbReference type="Proteomes" id="UP000603602"/>
    </source>
</evidence>
<gene>
    <name evidence="3" type="ORF">IFO67_12380</name>
</gene>
<feature type="region of interest" description="Disordered" evidence="1">
    <location>
        <begin position="83"/>
        <end position="107"/>
    </location>
</feature>
<protein>
    <submittedName>
        <fullName evidence="3">DUF1127 domain-containing protein</fullName>
    </submittedName>
</protein>
<evidence type="ECO:0000313" key="3">
    <source>
        <dbReference type="EMBL" id="MBD8503684.1"/>
    </source>
</evidence>
<feature type="domain" description="YjiS-like" evidence="2">
    <location>
        <begin position="49"/>
        <end position="80"/>
    </location>
</feature>
<proteinExistence type="predicted"/>
<dbReference type="RefSeq" id="WP_187718499.1">
    <property type="nucleotide sequence ID" value="NZ_JACTAH010000002.1"/>
</dbReference>
<evidence type="ECO:0000259" key="2">
    <source>
        <dbReference type="Pfam" id="PF06568"/>
    </source>
</evidence>
<name>A0ABR9BBG9_9RHOO</name>